<keyword evidence="4" id="KW-0564">Palmitate</keyword>
<evidence type="ECO:0000313" key="8">
    <source>
        <dbReference type="Proteomes" id="UP001300012"/>
    </source>
</evidence>
<dbReference type="RefSeq" id="WP_258216901.1">
    <property type="nucleotide sequence ID" value="NZ_JANQBD010000027.1"/>
</dbReference>
<dbReference type="Gene3D" id="3.40.190.10">
    <property type="entry name" value="Periplasmic binding protein-like II"/>
    <property type="match status" value="2"/>
</dbReference>
<sequence>MSRARGKTSKKYRAGMTLLLVALLAGCSSGPTTPSQPKDGGTSQVANNTPLKELSVMTQYSTSEPPKPDNIALVEMEKYTGTKLNITWVPSTAYTDKVNVTLSSNALPQVLMVTDHKSPTLVSAVRAGMFWEVGPYLKSYPELSKKLEMVTKNASVDGKLYGIYRGRVLGRNGFIYRQDWLTSLGLKEPKTIDEFYQMIKAFSTQDPDKNGKNDTVGLIMDKTTLDSKDFFTWFGAPNGWEFKDGKVTPDFMTKEYLDALNFMKKLYDEKLINADFPVTQSFRDVMNKGIAGAALSCMCLSMDGSFNTLAKADPNAKIDIVNTLAGPKGERAAASAGFFGMFMFPKSSVKTEADLKKILAYLDKISDEKMNFLLDWGIEGRHHKMENGNPVFTDAKLFGDEINPIKQLKTWDGSSYGTSTPLGKKLLDMYAKNDKIVLHDPTLPLISNTFSERGADLKKIIGDAQVKYIFGEYNLEAWNNAINQWKKQGGDKVIEEFTAEYAKLNK</sequence>
<comment type="caution">
    <text evidence="7">The sequence shown here is derived from an EMBL/GenBank/DDBJ whole genome shotgun (WGS) entry which is preliminary data.</text>
</comment>
<dbReference type="SUPFAM" id="SSF53850">
    <property type="entry name" value="Periplasmic binding protein-like II"/>
    <property type="match status" value="1"/>
</dbReference>
<dbReference type="Proteomes" id="UP001300012">
    <property type="component" value="Unassembled WGS sequence"/>
</dbReference>
<proteinExistence type="predicted"/>
<evidence type="ECO:0000256" key="1">
    <source>
        <dbReference type="ARBA" id="ARBA00022475"/>
    </source>
</evidence>
<keyword evidence="2 6" id="KW-0732">Signal</keyword>
<feature type="chain" id="PRO_5046506537" evidence="6">
    <location>
        <begin position="28"/>
        <end position="506"/>
    </location>
</feature>
<organism evidence="7 8">
    <name type="scientific">Paenibacillus radicis</name>
    <name type="common">ex Xue et al. 2023</name>
    <dbReference type="NCBI Taxonomy" id="2972489"/>
    <lineage>
        <taxon>Bacteria</taxon>
        <taxon>Bacillati</taxon>
        <taxon>Bacillota</taxon>
        <taxon>Bacilli</taxon>
        <taxon>Bacillales</taxon>
        <taxon>Paenibacillaceae</taxon>
        <taxon>Paenibacillus</taxon>
    </lineage>
</organism>
<evidence type="ECO:0000256" key="4">
    <source>
        <dbReference type="ARBA" id="ARBA00023139"/>
    </source>
</evidence>
<evidence type="ECO:0000256" key="2">
    <source>
        <dbReference type="ARBA" id="ARBA00022729"/>
    </source>
</evidence>
<evidence type="ECO:0000313" key="7">
    <source>
        <dbReference type="EMBL" id="MCR8635353.1"/>
    </source>
</evidence>
<gene>
    <name evidence="7" type="ORF">NV381_29540</name>
</gene>
<evidence type="ECO:0000256" key="3">
    <source>
        <dbReference type="ARBA" id="ARBA00023136"/>
    </source>
</evidence>
<keyword evidence="3" id="KW-0472">Membrane</keyword>
<dbReference type="EMBL" id="JANQBD010000027">
    <property type="protein sequence ID" value="MCR8635353.1"/>
    <property type="molecule type" value="Genomic_DNA"/>
</dbReference>
<dbReference type="CDD" id="cd13580">
    <property type="entry name" value="PBP2_AlgQ_like_1"/>
    <property type="match status" value="1"/>
</dbReference>
<accession>A0ABT1YST6</accession>
<evidence type="ECO:0000256" key="5">
    <source>
        <dbReference type="ARBA" id="ARBA00023288"/>
    </source>
</evidence>
<feature type="signal peptide" evidence="6">
    <location>
        <begin position="1"/>
        <end position="27"/>
    </location>
</feature>
<reference evidence="7 8" key="1">
    <citation type="submission" date="2022-08" db="EMBL/GenBank/DDBJ databases">
        <title>Paenibacillus endoradicis sp. nov., Paenibacillus radicibacter sp. nov and Paenibacillus pararadicis sp. nov., three cold-adapted plant growth-promoting bacteria isolated from root of Larix gmelinii in Great Khingan.</title>
        <authorList>
            <person name="Xue H."/>
        </authorList>
    </citation>
    <scope>NUCLEOTIDE SEQUENCE [LARGE SCALE GENOMIC DNA]</scope>
    <source>
        <strain evidence="7 8">N5-1-1-5</strain>
    </source>
</reference>
<dbReference type="InterPro" id="IPR006059">
    <property type="entry name" value="SBP"/>
</dbReference>
<keyword evidence="8" id="KW-1185">Reference proteome</keyword>
<dbReference type="PANTHER" id="PTHR43649">
    <property type="entry name" value="ARABINOSE-BINDING PROTEIN-RELATED"/>
    <property type="match status" value="1"/>
</dbReference>
<evidence type="ECO:0000256" key="6">
    <source>
        <dbReference type="SAM" id="SignalP"/>
    </source>
</evidence>
<dbReference type="PANTHER" id="PTHR43649:SF33">
    <property type="entry name" value="POLYGALACTURONAN_RHAMNOGALACTURONAN-BINDING PROTEIN YTCQ"/>
    <property type="match status" value="1"/>
</dbReference>
<name>A0ABT1YST6_9BACL</name>
<dbReference type="InterPro" id="IPR050490">
    <property type="entry name" value="Bact_solute-bd_prot1"/>
</dbReference>
<dbReference type="Pfam" id="PF01547">
    <property type="entry name" value="SBP_bac_1"/>
    <property type="match status" value="1"/>
</dbReference>
<keyword evidence="1" id="KW-1003">Cell membrane</keyword>
<dbReference type="PROSITE" id="PS51257">
    <property type="entry name" value="PROKAR_LIPOPROTEIN"/>
    <property type="match status" value="1"/>
</dbReference>
<keyword evidence="5" id="KW-0449">Lipoprotein</keyword>
<protein>
    <submittedName>
        <fullName evidence="7">Extracellular solute-binding protein</fullName>
    </submittedName>
</protein>